<feature type="compositionally biased region" description="Low complexity" evidence="1">
    <location>
        <begin position="225"/>
        <end position="245"/>
    </location>
</feature>
<dbReference type="Gene3D" id="3.10.20.90">
    <property type="entry name" value="Phosphatidylinositol 3-kinase Catalytic Subunit, Chain A, domain 1"/>
    <property type="match status" value="1"/>
</dbReference>
<evidence type="ECO:0000313" key="3">
    <source>
        <dbReference type="EMBL" id="OJD20469.1"/>
    </source>
</evidence>
<feature type="compositionally biased region" description="Polar residues" evidence="1">
    <location>
        <begin position="246"/>
        <end position="292"/>
    </location>
</feature>
<dbReference type="Proteomes" id="UP000242791">
    <property type="component" value="Unassembled WGS sequence"/>
</dbReference>
<evidence type="ECO:0000259" key="2">
    <source>
        <dbReference type="Pfam" id="PF11470"/>
    </source>
</evidence>
<comment type="caution">
    <text evidence="3">The sequence shown here is derived from an EMBL/GenBank/DDBJ whole genome shotgun (WGS) entry which is preliminary data.</text>
</comment>
<dbReference type="VEuPathDB" id="FungiDB:ACJ73_08198"/>
<dbReference type="GO" id="GO:0006886">
    <property type="term" value="P:intracellular protein transport"/>
    <property type="evidence" value="ECO:0007669"/>
    <property type="project" value="TreeGrafter"/>
</dbReference>
<feature type="domain" description="TUG ubiquitin-like" evidence="2">
    <location>
        <begin position="8"/>
        <end position="71"/>
    </location>
</feature>
<gene>
    <name evidence="3" type="ORF">ACJ73_08198</name>
</gene>
<protein>
    <recommendedName>
        <fullName evidence="2">TUG ubiquitin-like domain-containing protein</fullName>
    </recommendedName>
</protein>
<evidence type="ECO:0000256" key="1">
    <source>
        <dbReference type="SAM" id="MobiDB-lite"/>
    </source>
</evidence>
<dbReference type="CDD" id="cd16105">
    <property type="entry name" value="Ubl_ASPSCR1_like"/>
    <property type="match status" value="1"/>
</dbReference>
<sequence length="370" mass="39788">MASHVVVIDSAARRATVKVTPTKHLTEVLSEACSKLGLDARQYGLKHQKKQIDLSLSIRLSGLSSGAKLELVQLSRSPSVVSIALQLPESEAQGAPNGRLADKFPSNTTLWHVLRKFEAGVAGNGTTRNLTARGVPSAATGTGRLFYESPVIQVVGRELSTFTDLQRTLGQLGFNSGSTLLRLSFRTTDKPLEEAMMEIGEYFKSVEAELGDSGAKAAESSNRETPASSCPEAPTPESTSTSTPSNIMDTTPEQPATPEQHQQQPPSPTTIVSSRPTTVYAPPSSTVPQSAQTPFNEHDYIPTVNHAKAHQLHLNRTSRPNRLHTDAELAAKASAQETKLASIADIEVKIRFPDQSQVVSKFTKEDTAKG</sequence>
<dbReference type="SUPFAM" id="SSF54236">
    <property type="entry name" value="Ubiquitin-like"/>
    <property type="match status" value="1"/>
</dbReference>
<name>A0A1J9QYU1_9EURO</name>
<dbReference type="STRING" id="1658174.A0A1J9QYU1"/>
<keyword evidence="4" id="KW-1185">Reference proteome</keyword>
<accession>A0A1J9QYU1</accession>
<dbReference type="PANTHER" id="PTHR46467">
    <property type="entry name" value="TETHER CONTAINING UBX DOMAIN FOR GLUT4"/>
    <property type="match status" value="1"/>
</dbReference>
<dbReference type="PANTHER" id="PTHR46467:SF1">
    <property type="entry name" value="TETHER CONTAINING UBX DOMAIN FOR GLUT4"/>
    <property type="match status" value="1"/>
</dbReference>
<proteinExistence type="predicted"/>
<dbReference type="Pfam" id="PF11470">
    <property type="entry name" value="TUG-UBL1"/>
    <property type="match status" value="1"/>
</dbReference>
<dbReference type="InterPro" id="IPR029071">
    <property type="entry name" value="Ubiquitin-like_domsf"/>
</dbReference>
<reference evidence="3 4" key="1">
    <citation type="submission" date="2015-08" db="EMBL/GenBank/DDBJ databases">
        <title>Emmonsia species relationships and genome sequence.</title>
        <authorList>
            <person name="Cuomo C.A."/>
            <person name="Schwartz I.S."/>
            <person name="Kenyon C."/>
            <person name="De Hoog G.S."/>
            <person name="Govender N.P."/>
            <person name="Botha A."/>
            <person name="Moreno L."/>
            <person name="De Vries M."/>
            <person name="Munoz J.F."/>
            <person name="Stielow J.B."/>
        </authorList>
    </citation>
    <scope>NUCLEOTIDE SEQUENCE [LARGE SCALE GENOMIC DNA]</scope>
    <source>
        <strain evidence="3 4">EI222</strain>
    </source>
</reference>
<dbReference type="OrthoDB" id="440781at2759"/>
<dbReference type="GO" id="GO:0005634">
    <property type="term" value="C:nucleus"/>
    <property type="evidence" value="ECO:0007669"/>
    <property type="project" value="TreeGrafter"/>
</dbReference>
<dbReference type="AlphaFoldDB" id="A0A1J9QYU1"/>
<dbReference type="EMBL" id="LGTZ01001859">
    <property type="protein sequence ID" value="OJD20469.1"/>
    <property type="molecule type" value="Genomic_DNA"/>
</dbReference>
<dbReference type="InterPro" id="IPR021569">
    <property type="entry name" value="TUG-UBL1"/>
</dbReference>
<feature type="non-terminal residue" evidence="3">
    <location>
        <position position="370"/>
    </location>
</feature>
<dbReference type="GO" id="GO:0012506">
    <property type="term" value="C:vesicle membrane"/>
    <property type="evidence" value="ECO:0007669"/>
    <property type="project" value="TreeGrafter"/>
</dbReference>
<evidence type="ECO:0000313" key="4">
    <source>
        <dbReference type="Proteomes" id="UP000242791"/>
    </source>
</evidence>
<organism evidence="3 4">
    <name type="scientific">Blastomyces percursus</name>
    <dbReference type="NCBI Taxonomy" id="1658174"/>
    <lineage>
        <taxon>Eukaryota</taxon>
        <taxon>Fungi</taxon>
        <taxon>Dikarya</taxon>
        <taxon>Ascomycota</taxon>
        <taxon>Pezizomycotina</taxon>
        <taxon>Eurotiomycetes</taxon>
        <taxon>Eurotiomycetidae</taxon>
        <taxon>Onygenales</taxon>
        <taxon>Ajellomycetaceae</taxon>
        <taxon>Blastomyces</taxon>
    </lineage>
</organism>
<dbReference type="GO" id="GO:0005737">
    <property type="term" value="C:cytoplasm"/>
    <property type="evidence" value="ECO:0007669"/>
    <property type="project" value="TreeGrafter"/>
</dbReference>
<feature type="region of interest" description="Disordered" evidence="1">
    <location>
        <begin position="213"/>
        <end position="292"/>
    </location>
</feature>